<organism evidence="2 3">
    <name type="scientific">Xyrichtys novacula</name>
    <name type="common">Pearly razorfish</name>
    <name type="synonym">Hemipteronotus novacula</name>
    <dbReference type="NCBI Taxonomy" id="13765"/>
    <lineage>
        <taxon>Eukaryota</taxon>
        <taxon>Metazoa</taxon>
        <taxon>Chordata</taxon>
        <taxon>Craniata</taxon>
        <taxon>Vertebrata</taxon>
        <taxon>Euteleostomi</taxon>
        <taxon>Actinopterygii</taxon>
        <taxon>Neopterygii</taxon>
        <taxon>Teleostei</taxon>
        <taxon>Neoteleostei</taxon>
        <taxon>Acanthomorphata</taxon>
        <taxon>Eupercaria</taxon>
        <taxon>Labriformes</taxon>
        <taxon>Labridae</taxon>
        <taxon>Xyrichtys</taxon>
    </lineage>
</organism>
<reference evidence="2" key="1">
    <citation type="submission" date="2023-08" db="EMBL/GenBank/DDBJ databases">
        <authorList>
            <person name="Alioto T."/>
            <person name="Alioto T."/>
            <person name="Gomez Garrido J."/>
        </authorList>
    </citation>
    <scope>NUCLEOTIDE SEQUENCE</scope>
</reference>
<evidence type="ECO:0000313" key="3">
    <source>
        <dbReference type="Proteomes" id="UP001178508"/>
    </source>
</evidence>
<sequence length="71" mass="8100">AGPKAPQTPASPADIAPVHDPRDQVTVRPNTTPPRVQAMERRYPTRERNPPRYLMDFESDRRYSRNSVTSP</sequence>
<dbReference type="Proteomes" id="UP001178508">
    <property type="component" value="Chromosome 13"/>
</dbReference>
<feature type="non-terminal residue" evidence="2">
    <location>
        <position position="71"/>
    </location>
</feature>
<feature type="non-terminal residue" evidence="2">
    <location>
        <position position="1"/>
    </location>
</feature>
<evidence type="ECO:0000256" key="1">
    <source>
        <dbReference type="SAM" id="MobiDB-lite"/>
    </source>
</evidence>
<feature type="compositionally biased region" description="Basic and acidic residues" evidence="1">
    <location>
        <begin position="38"/>
        <end position="50"/>
    </location>
</feature>
<gene>
    <name evidence="2" type="ORF">XNOV1_A041441</name>
</gene>
<protein>
    <submittedName>
        <fullName evidence="2">Uncharacterized protein</fullName>
    </submittedName>
</protein>
<dbReference type="EMBL" id="OY660876">
    <property type="protein sequence ID" value="CAJ1069952.1"/>
    <property type="molecule type" value="Genomic_DNA"/>
</dbReference>
<accession>A0AAV1G7F0</accession>
<feature type="region of interest" description="Disordered" evidence="1">
    <location>
        <begin position="1"/>
        <end position="71"/>
    </location>
</feature>
<keyword evidence="3" id="KW-1185">Reference proteome</keyword>
<name>A0AAV1G7F0_XYRNO</name>
<evidence type="ECO:0000313" key="2">
    <source>
        <dbReference type="EMBL" id="CAJ1069952.1"/>
    </source>
</evidence>
<dbReference type="AlphaFoldDB" id="A0AAV1G7F0"/>
<proteinExistence type="predicted"/>